<dbReference type="EMBL" id="JANIEX010000439">
    <property type="protein sequence ID" value="KAJ3567070.1"/>
    <property type="molecule type" value="Genomic_DNA"/>
</dbReference>
<gene>
    <name evidence="1" type="ORF">NP233_g6611</name>
</gene>
<organism evidence="1 2">
    <name type="scientific">Leucocoprinus birnbaumii</name>
    <dbReference type="NCBI Taxonomy" id="56174"/>
    <lineage>
        <taxon>Eukaryota</taxon>
        <taxon>Fungi</taxon>
        <taxon>Dikarya</taxon>
        <taxon>Basidiomycota</taxon>
        <taxon>Agaricomycotina</taxon>
        <taxon>Agaricomycetes</taxon>
        <taxon>Agaricomycetidae</taxon>
        <taxon>Agaricales</taxon>
        <taxon>Agaricineae</taxon>
        <taxon>Agaricaceae</taxon>
        <taxon>Leucocoprinus</taxon>
    </lineage>
</organism>
<keyword evidence="2" id="KW-1185">Reference proteome</keyword>
<dbReference type="AlphaFoldDB" id="A0AAD5VQW1"/>
<protein>
    <submittedName>
        <fullName evidence="1">Uncharacterized protein</fullName>
    </submittedName>
</protein>
<evidence type="ECO:0000313" key="1">
    <source>
        <dbReference type="EMBL" id="KAJ3567070.1"/>
    </source>
</evidence>
<evidence type="ECO:0000313" key="2">
    <source>
        <dbReference type="Proteomes" id="UP001213000"/>
    </source>
</evidence>
<reference evidence="1" key="1">
    <citation type="submission" date="2022-07" db="EMBL/GenBank/DDBJ databases">
        <title>Genome Sequence of Leucocoprinus birnbaumii.</title>
        <authorList>
            <person name="Buettner E."/>
        </authorList>
    </citation>
    <scope>NUCLEOTIDE SEQUENCE</scope>
    <source>
        <strain evidence="1">VT141</strain>
    </source>
</reference>
<sequence length="196" mass="22264">MSVTSNQNHSRNSSFSSSILVYPTSSPEPLSAPYAHSRESSFSSSILVYPTSSPEPEITPQITMDPSGKSACVVCYLEENKDPKIFYINQNDGWLSFSDDEEFIRASCFPETKFDIFHNQISEFMELGPDSVEWRFPSEKYSFFLLKKQSLSEDQCPKVDNWCLLLMEDLDDYIKLRASSPLPPSSPPLEIGARKY</sequence>
<name>A0AAD5VQW1_9AGAR</name>
<dbReference type="Proteomes" id="UP001213000">
    <property type="component" value="Unassembled WGS sequence"/>
</dbReference>
<accession>A0AAD5VQW1</accession>
<proteinExistence type="predicted"/>
<comment type="caution">
    <text evidence="1">The sequence shown here is derived from an EMBL/GenBank/DDBJ whole genome shotgun (WGS) entry which is preliminary data.</text>
</comment>